<evidence type="ECO:0000256" key="9">
    <source>
        <dbReference type="SAM" id="Phobius"/>
    </source>
</evidence>
<evidence type="ECO:0000313" key="10">
    <source>
        <dbReference type="EMBL" id="MFD2675511.1"/>
    </source>
</evidence>
<sequence>MHPLALIQLAPPKLAEAKLAATHLTAAQQSLPADLLGDYTFRTICIGAAGIGLVAGTLGAFAYLRKQALLCDVVAHASFLGVLVAFVIGSVIAPDDPRNLPLLLIGAGISGLAAVHLVNWLTRATRLHGGTAMAVVITCFFGAGMLVLRHITDTPYPRKGGIGSVLLGNASQLTSRDVQAICISAVIVLVTVAIFMGYFAWFSFDRDHAALMGVPVRCIDAALYSGIVLATVIGINAMGMILMVALVITPAAAARQWVRSVNTMVPLAGFLAALGAIIGTYCSMLWQLPTGPIIVLVLVAILGCSLVGAPTVQRWRTARTARTASASNTAPFHEQVAAS</sequence>
<feature type="transmembrane region" description="Helical" evidence="9">
    <location>
        <begin position="132"/>
        <end position="151"/>
    </location>
</feature>
<organism evidence="10 11">
    <name type="scientific">Gulosibacter bifidus</name>
    <dbReference type="NCBI Taxonomy" id="272239"/>
    <lineage>
        <taxon>Bacteria</taxon>
        <taxon>Bacillati</taxon>
        <taxon>Actinomycetota</taxon>
        <taxon>Actinomycetes</taxon>
        <taxon>Micrococcales</taxon>
        <taxon>Microbacteriaceae</taxon>
        <taxon>Gulosibacter</taxon>
    </lineage>
</organism>
<reference evidence="11" key="1">
    <citation type="journal article" date="2019" name="Int. J. Syst. Evol. Microbiol.">
        <title>The Global Catalogue of Microorganisms (GCM) 10K type strain sequencing project: providing services to taxonomists for standard genome sequencing and annotation.</title>
        <authorList>
            <consortium name="The Broad Institute Genomics Platform"/>
            <consortium name="The Broad Institute Genome Sequencing Center for Infectious Disease"/>
            <person name="Wu L."/>
            <person name="Ma J."/>
        </authorList>
    </citation>
    <scope>NUCLEOTIDE SEQUENCE [LARGE SCALE GENOMIC DNA]</scope>
    <source>
        <strain evidence="11">TISTR 1511</strain>
    </source>
</reference>
<feature type="transmembrane region" description="Helical" evidence="9">
    <location>
        <begin position="233"/>
        <end position="253"/>
    </location>
</feature>
<keyword evidence="5 8" id="KW-0812">Transmembrane</keyword>
<feature type="transmembrane region" description="Helical" evidence="9">
    <location>
        <begin position="73"/>
        <end position="94"/>
    </location>
</feature>
<feature type="transmembrane region" description="Helical" evidence="9">
    <location>
        <begin position="41"/>
        <end position="64"/>
    </location>
</feature>
<dbReference type="PANTHER" id="PTHR30477">
    <property type="entry name" value="ABC-TRANSPORTER METAL-BINDING PROTEIN"/>
    <property type="match status" value="1"/>
</dbReference>
<keyword evidence="7 9" id="KW-0472">Membrane</keyword>
<keyword evidence="3 8" id="KW-0813">Transport</keyword>
<keyword evidence="4" id="KW-1003">Cell membrane</keyword>
<keyword evidence="6 9" id="KW-1133">Transmembrane helix</keyword>
<feature type="transmembrane region" description="Helical" evidence="9">
    <location>
        <begin position="292"/>
        <end position="312"/>
    </location>
</feature>
<dbReference type="SUPFAM" id="SSF81345">
    <property type="entry name" value="ABC transporter involved in vitamin B12 uptake, BtuC"/>
    <property type="match status" value="1"/>
</dbReference>
<dbReference type="Gene3D" id="1.10.3470.10">
    <property type="entry name" value="ABC transporter involved in vitamin B12 uptake, BtuC"/>
    <property type="match status" value="1"/>
</dbReference>
<feature type="transmembrane region" description="Helical" evidence="9">
    <location>
        <begin position="100"/>
        <end position="120"/>
    </location>
</feature>
<evidence type="ECO:0000256" key="8">
    <source>
        <dbReference type="RuleBase" id="RU003943"/>
    </source>
</evidence>
<dbReference type="Pfam" id="PF00950">
    <property type="entry name" value="ABC-3"/>
    <property type="match status" value="1"/>
</dbReference>
<protein>
    <submittedName>
        <fullName evidence="10">Metal ABC transporter permease</fullName>
    </submittedName>
</protein>
<dbReference type="InterPro" id="IPR001626">
    <property type="entry name" value="ABC_TroCD"/>
</dbReference>
<evidence type="ECO:0000256" key="4">
    <source>
        <dbReference type="ARBA" id="ARBA00022475"/>
    </source>
</evidence>
<accession>A0ABW5RKA5</accession>
<evidence type="ECO:0000313" key="11">
    <source>
        <dbReference type="Proteomes" id="UP001597453"/>
    </source>
</evidence>
<evidence type="ECO:0000256" key="5">
    <source>
        <dbReference type="ARBA" id="ARBA00022692"/>
    </source>
</evidence>
<dbReference type="Proteomes" id="UP001597453">
    <property type="component" value="Unassembled WGS sequence"/>
</dbReference>
<comment type="caution">
    <text evidence="10">The sequence shown here is derived from an EMBL/GenBank/DDBJ whole genome shotgun (WGS) entry which is preliminary data.</text>
</comment>
<keyword evidence="11" id="KW-1185">Reference proteome</keyword>
<gene>
    <name evidence="10" type="ORF">ACFSUQ_09440</name>
</gene>
<evidence type="ECO:0000256" key="7">
    <source>
        <dbReference type="ARBA" id="ARBA00023136"/>
    </source>
</evidence>
<evidence type="ECO:0000256" key="6">
    <source>
        <dbReference type="ARBA" id="ARBA00022989"/>
    </source>
</evidence>
<feature type="transmembrane region" description="Helical" evidence="9">
    <location>
        <begin position="178"/>
        <end position="202"/>
    </location>
</feature>
<evidence type="ECO:0000256" key="2">
    <source>
        <dbReference type="ARBA" id="ARBA00008034"/>
    </source>
</evidence>
<proteinExistence type="inferred from homology"/>
<comment type="similarity">
    <text evidence="2 8">Belongs to the ABC-3 integral membrane protein family.</text>
</comment>
<evidence type="ECO:0000256" key="3">
    <source>
        <dbReference type="ARBA" id="ARBA00022448"/>
    </source>
</evidence>
<comment type="subcellular location">
    <subcellularLocation>
        <location evidence="1 8">Cell membrane</location>
        <topology evidence="1 8">Multi-pass membrane protein</topology>
    </subcellularLocation>
</comment>
<name>A0ABW5RKA5_9MICO</name>
<evidence type="ECO:0000256" key="1">
    <source>
        <dbReference type="ARBA" id="ARBA00004651"/>
    </source>
</evidence>
<dbReference type="InterPro" id="IPR037294">
    <property type="entry name" value="ABC_BtuC-like"/>
</dbReference>
<dbReference type="EMBL" id="JBHUNF010000010">
    <property type="protein sequence ID" value="MFD2675511.1"/>
    <property type="molecule type" value="Genomic_DNA"/>
</dbReference>
<feature type="transmembrane region" description="Helical" evidence="9">
    <location>
        <begin position="265"/>
        <end position="286"/>
    </location>
</feature>
<dbReference type="PANTHER" id="PTHR30477:SF3">
    <property type="entry name" value="METAL TRANSPORT SYSTEM MEMBRANE PROTEIN CT_069-RELATED"/>
    <property type="match status" value="1"/>
</dbReference>
<dbReference type="RefSeq" id="WP_066059145.1">
    <property type="nucleotide sequence ID" value="NZ_JBHUNF010000010.1"/>
</dbReference>